<reference evidence="2 3" key="1">
    <citation type="submission" date="2019-10" db="EMBL/GenBank/DDBJ databases">
        <title>Gracilibacillus salitolerans sp. nov., a moderate halophile isolated from a saline soil in northwest China.</title>
        <authorList>
            <person name="Gan L."/>
        </authorList>
    </citation>
    <scope>NUCLEOTIDE SEQUENCE [LARGE SCALE GENOMIC DNA]</scope>
    <source>
        <strain evidence="2 3">TP2-8</strain>
    </source>
</reference>
<evidence type="ECO:0000313" key="3">
    <source>
        <dbReference type="Proteomes" id="UP000435187"/>
    </source>
</evidence>
<feature type="domain" description="Xylose isomerase-like TIM barrel" evidence="1">
    <location>
        <begin position="24"/>
        <end position="276"/>
    </location>
</feature>
<sequence>MKLAYSTNGYQNMTLTNAVSEIGKTGYQGVEILADTPHAFPPSTNANWVKDLKYELDKYQLEVSNINGNTVAGFFFDPTGEPTFEPSICNADKQKRSKRIAYTKACIDMAVELEAKNISITSGMCLPGNPPNQALIQLVESLKEIMEYAEAKQINVGIEYEPGLLVENGRELLEVIDLVGSDRLGANLDLGHAEVIGENLPELLSNFKNRIWNLHMEDIAYQKHYHLIPGDGTMDFDSIFRVLNEIEYDGFVTVELYTYSHDPIYASKRSYEFLERYINISI</sequence>
<dbReference type="SUPFAM" id="SSF51658">
    <property type="entry name" value="Xylose isomerase-like"/>
    <property type="match status" value="1"/>
</dbReference>
<dbReference type="PANTHER" id="PTHR12110">
    <property type="entry name" value="HYDROXYPYRUVATE ISOMERASE"/>
    <property type="match status" value="1"/>
</dbReference>
<accession>A0A6N7R2F1</accession>
<gene>
    <name evidence="2" type="ORF">GH885_15225</name>
</gene>
<dbReference type="InterPro" id="IPR036237">
    <property type="entry name" value="Xyl_isomerase-like_sf"/>
</dbReference>
<evidence type="ECO:0000313" key="2">
    <source>
        <dbReference type="EMBL" id="MRI67671.1"/>
    </source>
</evidence>
<dbReference type="InterPro" id="IPR013022">
    <property type="entry name" value="Xyl_isomerase-like_TIM-brl"/>
</dbReference>
<keyword evidence="3" id="KW-1185">Reference proteome</keyword>
<proteinExistence type="predicted"/>
<name>A0A6N7R2F1_9BACI</name>
<comment type="caution">
    <text evidence="2">The sequence shown here is derived from an EMBL/GenBank/DDBJ whole genome shotgun (WGS) entry which is preliminary data.</text>
</comment>
<dbReference type="EMBL" id="WJEE01000037">
    <property type="protein sequence ID" value="MRI67671.1"/>
    <property type="molecule type" value="Genomic_DNA"/>
</dbReference>
<protein>
    <submittedName>
        <fullName evidence="2">TIM barrel protein</fullName>
    </submittedName>
</protein>
<dbReference type="InterPro" id="IPR050312">
    <property type="entry name" value="IolE/XylAMocC-like"/>
</dbReference>
<dbReference type="PANTHER" id="PTHR12110:SF21">
    <property type="entry name" value="XYLOSE ISOMERASE-LIKE TIM BARREL DOMAIN-CONTAINING PROTEIN"/>
    <property type="match status" value="1"/>
</dbReference>
<organism evidence="2 3">
    <name type="scientific">Gracilibacillus thailandensis</name>
    <dbReference type="NCBI Taxonomy" id="563735"/>
    <lineage>
        <taxon>Bacteria</taxon>
        <taxon>Bacillati</taxon>
        <taxon>Bacillota</taxon>
        <taxon>Bacilli</taxon>
        <taxon>Bacillales</taxon>
        <taxon>Bacillaceae</taxon>
        <taxon>Gracilibacillus</taxon>
    </lineage>
</organism>
<dbReference type="Proteomes" id="UP000435187">
    <property type="component" value="Unassembled WGS sequence"/>
</dbReference>
<evidence type="ECO:0000259" key="1">
    <source>
        <dbReference type="Pfam" id="PF01261"/>
    </source>
</evidence>
<dbReference type="Gene3D" id="3.20.20.150">
    <property type="entry name" value="Divalent-metal-dependent TIM barrel enzymes"/>
    <property type="match status" value="1"/>
</dbReference>
<dbReference type="Pfam" id="PF01261">
    <property type="entry name" value="AP_endonuc_2"/>
    <property type="match status" value="1"/>
</dbReference>
<dbReference type="AlphaFoldDB" id="A0A6N7R2F1"/>